<organism evidence="1 3">
    <name type="scientific">Rhizophagus clarus</name>
    <dbReference type="NCBI Taxonomy" id="94130"/>
    <lineage>
        <taxon>Eukaryota</taxon>
        <taxon>Fungi</taxon>
        <taxon>Fungi incertae sedis</taxon>
        <taxon>Mucoromycota</taxon>
        <taxon>Glomeromycotina</taxon>
        <taxon>Glomeromycetes</taxon>
        <taxon>Glomerales</taxon>
        <taxon>Glomeraceae</taxon>
        <taxon>Rhizophagus</taxon>
    </lineage>
</organism>
<comment type="caution">
    <text evidence="1">The sequence shown here is derived from an EMBL/GenBank/DDBJ whole genome shotgun (WGS) entry which is preliminary data.</text>
</comment>
<evidence type="ECO:0000313" key="2">
    <source>
        <dbReference type="EMBL" id="GES74362.1"/>
    </source>
</evidence>
<dbReference type="EMBL" id="BEXD01004092">
    <property type="protein sequence ID" value="GBC06697.1"/>
    <property type="molecule type" value="Genomic_DNA"/>
</dbReference>
<dbReference type="OrthoDB" id="2325256at2759"/>
<dbReference type="Proteomes" id="UP000247702">
    <property type="component" value="Unassembled WGS sequence"/>
</dbReference>
<proteinExistence type="predicted"/>
<accession>A0A2Z6SK09</accession>
<reference evidence="1 3" key="1">
    <citation type="submission" date="2017-11" db="EMBL/GenBank/DDBJ databases">
        <title>The genome of Rhizophagus clarus HR1 reveals common genetic basis of auxotrophy among arbuscular mycorrhizal fungi.</title>
        <authorList>
            <person name="Kobayashi Y."/>
        </authorList>
    </citation>
    <scope>NUCLEOTIDE SEQUENCE [LARGE SCALE GENOMIC DNA]</scope>
    <source>
        <strain evidence="1 3">HR1</strain>
    </source>
</reference>
<name>A0A2Z6SK09_9GLOM</name>
<dbReference type="EMBL" id="BLAL01000012">
    <property type="protein sequence ID" value="GES74362.1"/>
    <property type="molecule type" value="Genomic_DNA"/>
</dbReference>
<reference evidence="2" key="2">
    <citation type="submission" date="2019-10" db="EMBL/GenBank/DDBJ databases">
        <title>Conservation and host-specific expression of non-tandemly repeated heterogenous ribosome RNA gene in arbuscular mycorrhizal fungi.</title>
        <authorList>
            <person name="Maeda T."/>
            <person name="Kobayashi Y."/>
            <person name="Nakagawa T."/>
            <person name="Ezawa T."/>
            <person name="Yamaguchi K."/>
            <person name="Bino T."/>
            <person name="Nishimoto Y."/>
            <person name="Shigenobu S."/>
            <person name="Kawaguchi M."/>
        </authorList>
    </citation>
    <scope>NUCLEOTIDE SEQUENCE</scope>
    <source>
        <strain evidence="2">HR1</strain>
    </source>
</reference>
<dbReference type="InterPro" id="IPR032675">
    <property type="entry name" value="LRR_dom_sf"/>
</dbReference>
<evidence type="ECO:0000313" key="1">
    <source>
        <dbReference type="EMBL" id="GBC06697.1"/>
    </source>
</evidence>
<dbReference type="Proteomes" id="UP000615446">
    <property type="component" value="Unassembled WGS sequence"/>
</dbReference>
<dbReference type="SUPFAM" id="SSF52047">
    <property type="entry name" value="RNI-like"/>
    <property type="match status" value="1"/>
</dbReference>
<dbReference type="STRING" id="94130.A0A2Z6SK09"/>
<protein>
    <recommendedName>
        <fullName evidence="4">F-box domain-containing protein</fullName>
    </recommendedName>
</protein>
<evidence type="ECO:0008006" key="4">
    <source>
        <dbReference type="Google" id="ProtNLM"/>
    </source>
</evidence>
<dbReference type="AlphaFoldDB" id="A0A2Z6SK09"/>
<keyword evidence="3" id="KW-1185">Reference proteome</keyword>
<gene>
    <name evidence="2" type="ORF">RCL2_000184400</name>
    <name evidence="1" type="ORF">RclHR1_00070064</name>
</gene>
<dbReference type="Gene3D" id="3.80.10.10">
    <property type="entry name" value="Ribonuclease Inhibitor"/>
    <property type="match status" value="2"/>
</dbReference>
<sequence>MTKLNSDCLYLVFNELNDKKSLYYCLLVNKEWCNLAVSILWKKYTHYNYRKSFSNIILSCLPPSSKQLLSDNNIKLPSTILSKPLLFNYISFCQFPSPRFIDSIVDMVFKNIESTKYDKRELLEQELYKLYISECKNNEELFWKTSLPLTLFPGAPTFFQELKSLTIDTNYIDSNALYEMAKFCTDLNELSIINYPQDELGFVSLIDAQRNLKRVKLGPFYEKGTHEKLNKALARKGNTIKKLYLCSVNINSSSFYSFLTSLVNLKKLSISNPKYYESQQYHVIPEFPELQYLDVCNFTCYEFYAKLIEKTKGNILRVSFCAAKKYNMNAIKNTGMLIKAIANNCSKIQSLSVHIDKNDFIHVKSLLLNCKNLIGIELMRSRSFFYDDPGDGDELLDMFAKFSPKSLICINLSGIWKYSLYGFEQFFESFRGRNLNSFNISDFRLNYEDHIQIIEKYINEGVLKTSNCTSYRYI</sequence>
<evidence type="ECO:0000313" key="3">
    <source>
        <dbReference type="Proteomes" id="UP000247702"/>
    </source>
</evidence>